<evidence type="ECO:0000313" key="11">
    <source>
        <dbReference type="EMBL" id="KTC65941.1"/>
    </source>
</evidence>
<evidence type="ECO:0000256" key="6">
    <source>
        <dbReference type="ARBA" id="ARBA00022833"/>
    </source>
</evidence>
<protein>
    <recommendedName>
        <fullName evidence="10">Purine nucleoside phosphorylase</fullName>
    </recommendedName>
</protein>
<evidence type="ECO:0000256" key="4">
    <source>
        <dbReference type="ARBA" id="ARBA00022723"/>
    </source>
</evidence>
<dbReference type="EMBL" id="LR134427">
    <property type="protein sequence ID" value="VEH85561.1"/>
    <property type="molecule type" value="Genomic_DNA"/>
</dbReference>
<dbReference type="GO" id="GO:0005507">
    <property type="term" value="F:copper ion binding"/>
    <property type="evidence" value="ECO:0007669"/>
    <property type="project" value="TreeGrafter"/>
</dbReference>
<evidence type="ECO:0000256" key="3">
    <source>
        <dbReference type="ARBA" id="ARBA00022679"/>
    </source>
</evidence>
<dbReference type="OrthoDB" id="4279at2"/>
<evidence type="ECO:0000256" key="2">
    <source>
        <dbReference type="ARBA" id="ARBA00007353"/>
    </source>
</evidence>
<dbReference type="PANTHER" id="PTHR30616:SF2">
    <property type="entry name" value="PURINE NUCLEOSIDE PHOSPHORYLASE LACC1"/>
    <property type="match status" value="1"/>
</dbReference>
<comment type="catalytic activity">
    <reaction evidence="7">
        <text>adenosine + H2O + H(+) = inosine + NH4(+)</text>
        <dbReference type="Rhea" id="RHEA:24408"/>
        <dbReference type="ChEBI" id="CHEBI:15377"/>
        <dbReference type="ChEBI" id="CHEBI:15378"/>
        <dbReference type="ChEBI" id="CHEBI:16335"/>
        <dbReference type="ChEBI" id="CHEBI:17596"/>
        <dbReference type="ChEBI" id="CHEBI:28938"/>
        <dbReference type="EC" id="3.5.4.4"/>
    </reaction>
    <physiologicalReaction direction="left-to-right" evidence="7">
        <dbReference type="Rhea" id="RHEA:24409"/>
    </physiologicalReaction>
</comment>
<comment type="catalytic activity">
    <reaction evidence="8">
        <text>adenosine + phosphate = alpha-D-ribose 1-phosphate + adenine</text>
        <dbReference type="Rhea" id="RHEA:27642"/>
        <dbReference type="ChEBI" id="CHEBI:16335"/>
        <dbReference type="ChEBI" id="CHEBI:16708"/>
        <dbReference type="ChEBI" id="CHEBI:43474"/>
        <dbReference type="ChEBI" id="CHEBI:57720"/>
        <dbReference type="EC" id="2.4.2.1"/>
    </reaction>
    <physiologicalReaction direction="left-to-right" evidence="8">
        <dbReference type="Rhea" id="RHEA:27643"/>
    </physiologicalReaction>
</comment>
<organism evidence="11 13">
    <name type="scientific">Legionella adelaidensis</name>
    <dbReference type="NCBI Taxonomy" id="45056"/>
    <lineage>
        <taxon>Bacteria</taxon>
        <taxon>Pseudomonadati</taxon>
        <taxon>Pseudomonadota</taxon>
        <taxon>Gammaproteobacteria</taxon>
        <taxon>Legionellales</taxon>
        <taxon>Legionellaceae</taxon>
        <taxon>Legionella</taxon>
    </lineage>
</organism>
<keyword evidence="12" id="KW-0614">Plasmid</keyword>
<evidence type="ECO:0000256" key="10">
    <source>
        <dbReference type="RuleBase" id="RU361274"/>
    </source>
</evidence>
<proteinExistence type="inferred from homology"/>
<dbReference type="PATRIC" id="fig|45056.6.peg.621"/>
<sequence>MKIFPANWDAPSNIVAFTTTREEGFSELTYAKNNLALHVGDQAETVLQNRQLLMKQFSIPKEPIWLEQIHSNICILAEEESNRLADAAVTRSQNIPLVIMTADCLPIMLCSKKGNEIAAIHAGWKGLAQGVVENTLEKMRTSQEDLIAWIGPAICGQCYQIGSEVKEAFLQNYPFTQAAFQPQGDRFLGNLPLMAELILQKLGLKEVYQSKACTFESDNTFYSYRREPKTGRIATLIWFQ</sequence>
<dbReference type="CDD" id="cd16833">
    <property type="entry name" value="YfiH"/>
    <property type="match status" value="1"/>
</dbReference>
<dbReference type="Pfam" id="PF02578">
    <property type="entry name" value="Cu-oxidase_4"/>
    <property type="match status" value="1"/>
</dbReference>
<reference evidence="11 13" key="1">
    <citation type="submission" date="2015-11" db="EMBL/GenBank/DDBJ databases">
        <title>Identification of large and diverse effector repertoires of 38 Legionella species.</title>
        <authorList>
            <person name="Burstein D."/>
            <person name="Amaro F."/>
            <person name="Zusman T."/>
            <person name="Lifshitz Z."/>
            <person name="Cohen O."/>
            <person name="Gilbert J.A."/>
            <person name="Pupko T."/>
            <person name="Shuman H.A."/>
            <person name="Segal G."/>
        </authorList>
    </citation>
    <scope>NUCLEOTIDE SEQUENCE [LARGE SCALE GENOMIC DNA]</scope>
    <source>
        <strain evidence="11 13">1762-AUS-E</strain>
    </source>
</reference>
<keyword evidence="5" id="KW-0378">Hydrolase</keyword>
<keyword evidence="3" id="KW-0808">Transferase</keyword>
<comment type="catalytic activity">
    <reaction evidence="1">
        <text>inosine + phosphate = alpha-D-ribose 1-phosphate + hypoxanthine</text>
        <dbReference type="Rhea" id="RHEA:27646"/>
        <dbReference type="ChEBI" id="CHEBI:17368"/>
        <dbReference type="ChEBI" id="CHEBI:17596"/>
        <dbReference type="ChEBI" id="CHEBI:43474"/>
        <dbReference type="ChEBI" id="CHEBI:57720"/>
        <dbReference type="EC" id="2.4.2.1"/>
    </reaction>
    <physiologicalReaction direction="left-to-right" evidence="1">
        <dbReference type="Rhea" id="RHEA:27647"/>
    </physiologicalReaction>
</comment>
<keyword evidence="4" id="KW-0479">Metal-binding</keyword>
<dbReference type="STRING" id="45056.Lade_0599"/>
<dbReference type="Gene3D" id="3.60.140.10">
    <property type="entry name" value="CNF1/YfiH-like putative cysteine hydrolases"/>
    <property type="match status" value="1"/>
</dbReference>
<dbReference type="InterPro" id="IPR011324">
    <property type="entry name" value="Cytotoxic_necrot_fac-like_cat"/>
</dbReference>
<gene>
    <name evidence="11" type="primary">yfiH_1</name>
    <name evidence="11" type="ORF">Lade_0599</name>
    <name evidence="12" type="ORF">NCTC12735_01195</name>
</gene>
<dbReference type="InterPro" id="IPR038371">
    <property type="entry name" value="Cu_polyphenol_OxRdtase_sf"/>
</dbReference>
<evidence type="ECO:0000256" key="1">
    <source>
        <dbReference type="ARBA" id="ARBA00000553"/>
    </source>
</evidence>
<evidence type="ECO:0000256" key="9">
    <source>
        <dbReference type="ARBA" id="ARBA00049893"/>
    </source>
</evidence>
<comment type="catalytic activity">
    <reaction evidence="9">
        <text>S-methyl-5'-thioadenosine + phosphate = 5-(methylsulfanyl)-alpha-D-ribose 1-phosphate + adenine</text>
        <dbReference type="Rhea" id="RHEA:11852"/>
        <dbReference type="ChEBI" id="CHEBI:16708"/>
        <dbReference type="ChEBI" id="CHEBI:17509"/>
        <dbReference type="ChEBI" id="CHEBI:43474"/>
        <dbReference type="ChEBI" id="CHEBI:58533"/>
        <dbReference type="EC" id="2.4.2.28"/>
    </reaction>
    <physiologicalReaction direction="left-to-right" evidence="9">
        <dbReference type="Rhea" id="RHEA:11853"/>
    </physiologicalReaction>
</comment>
<evidence type="ECO:0000256" key="7">
    <source>
        <dbReference type="ARBA" id="ARBA00047989"/>
    </source>
</evidence>
<name>A0A0W0R4G7_9GAMM</name>
<dbReference type="GO" id="GO:0017061">
    <property type="term" value="F:S-methyl-5-thioadenosine phosphorylase activity"/>
    <property type="evidence" value="ECO:0007669"/>
    <property type="project" value="UniProtKB-EC"/>
</dbReference>
<accession>A0A0W0R4G7</accession>
<dbReference type="Proteomes" id="UP000281170">
    <property type="component" value="Plasmid 18"/>
</dbReference>
<dbReference type="KEGG" id="ladl:NCTC12735_01195"/>
<dbReference type="NCBIfam" id="TIGR00726">
    <property type="entry name" value="peptidoglycan editing factor PgeF"/>
    <property type="match status" value="1"/>
</dbReference>
<dbReference type="PANTHER" id="PTHR30616">
    <property type="entry name" value="UNCHARACTERIZED PROTEIN YFIH"/>
    <property type="match status" value="1"/>
</dbReference>
<keyword evidence="6" id="KW-0862">Zinc</keyword>
<evidence type="ECO:0000256" key="5">
    <source>
        <dbReference type="ARBA" id="ARBA00022801"/>
    </source>
</evidence>
<evidence type="ECO:0000313" key="13">
    <source>
        <dbReference type="Proteomes" id="UP000054859"/>
    </source>
</evidence>
<keyword evidence="13" id="KW-1185">Reference proteome</keyword>
<dbReference type="GO" id="GO:0016787">
    <property type="term" value="F:hydrolase activity"/>
    <property type="evidence" value="ECO:0007669"/>
    <property type="project" value="UniProtKB-KW"/>
</dbReference>
<dbReference type="SUPFAM" id="SSF64438">
    <property type="entry name" value="CNF1/YfiH-like putative cysteine hydrolases"/>
    <property type="match status" value="1"/>
</dbReference>
<geneLocation type="plasmid" evidence="12 14">
    <name>18</name>
</geneLocation>
<dbReference type="InterPro" id="IPR003730">
    <property type="entry name" value="Cu_polyphenol_OxRdtase"/>
</dbReference>
<comment type="similarity">
    <text evidence="2 10">Belongs to the purine nucleoside phosphorylase YfiH/LACC1 family.</text>
</comment>
<dbReference type="AlphaFoldDB" id="A0A0W0R4G7"/>
<reference evidence="12 14" key="2">
    <citation type="submission" date="2018-12" db="EMBL/GenBank/DDBJ databases">
        <authorList>
            <consortium name="Pathogen Informatics"/>
        </authorList>
    </citation>
    <scope>NUCLEOTIDE SEQUENCE [LARGE SCALE GENOMIC DNA]</scope>
    <source>
        <strain evidence="12 14">NCTC12735</strain>
        <plasmid evidence="14">18</plasmid>
    </source>
</reference>
<evidence type="ECO:0000313" key="14">
    <source>
        <dbReference type="Proteomes" id="UP000281170"/>
    </source>
</evidence>
<dbReference type="RefSeq" id="WP_058461662.1">
    <property type="nucleotide sequence ID" value="NZ_CAAAHS010000004.1"/>
</dbReference>
<dbReference type="EMBL" id="LNKA01000001">
    <property type="protein sequence ID" value="KTC65941.1"/>
    <property type="molecule type" value="Genomic_DNA"/>
</dbReference>
<evidence type="ECO:0000313" key="12">
    <source>
        <dbReference type="EMBL" id="VEH85561.1"/>
    </source>
</evidence>
<dbReference type="Proteomes" id="UP000054859">
    <property type="component" value="Unassembled WGS sequence"/>
</dbReference>
<evidence type="ECO:0000256" key="8">
    <source>
        <dbReference type="ARBA" id="ARBA00048968"/>
    </source>
</evidence>